<dbReference type="EMBL" id="JBHMCF010000008">
    <property type="protein sequence ID" value="MFB9469343.1"/>
    <property type="molecule type" value="Genomic_DNA"/>
</dbReference>
<evidence type="ECO:0000259" key="1">
    <source>
        <dbReference type="Pfam" id="PF20239"/>
    </source>
</evidence>
<organism evidence="2 3">
    <name type="scientific">Nonomuraea salmonea</name>
    <dbReference type="NCBI Taxonomy" id="46181"/>
    <lineage>
        <taxon>Bacteria</taxon>
        <taxon>Bacillati</taxon>
        <taxon>Actinomycetota</taxon>
        <taxon>Actinomycetes</taxon>
        <taxon>Streptosporangiales</taxon>
        <taxon>Streptosporangiaceae</taxon>
        <taxon>Nonomuraea</taxon>
    </lineage>
</organism>
<dbReference type="InterPro" id="IPR036388">
    <property type="entry name" value="WH-like_DNA-bd_sf"/>
</dbReference>
<dbReference type="Gene3D" id="1.10.10.10">
    <property type="entry name" value="Winged helix-like DNA-binding domain superfamily/Winged helix DNA-binding domain"/>
    <property type="match status" value="1"/>
</dbReference>
<keyword evidence="3" id="KW-1185">Reference proteome</keyword>
<dbReference type="Pfam" id="PF20239">
    <property type="entry name" value="DUF6596"/>
    <property type="match status" value="1"/>
</dbReference>
<dbReference type="InterPro" id="IPR013324">
    <property type="entry name" value="RNA_pol_sigma_r3/r4-like"/>
</dbReference>
<dbReference type="Gene3D" id="1.10.1740.10">
    <property type="match status" value="1"/>
</dbReference>
<dbReference type="InterPro" id="IPR013325">
    <property type="entry name" value="RNA_pol_sigma_r2"/>
</dbReference>
<gene>
    <name evidence="2" type="ORF">ACFFR3_07480</name>
</gene>
<proteinExistence type="predicted"/>
<feature type="domain" description="DUF6596" evidence="1">
    <location>
        <begin position="185"/>
        <end position="278"/>
    </location>
</feature>
<evidence type="ECO:0000313" key="2">
    <source>
        <dbReference type="EMBL" id="MFB9469343.1"/>
    </source>
</evidence>
<name>A0ABV5NGC3_9ACTN</name>
<reference evidence="2 3" key="1">
    <citation type="submission" date="2024-09" db="EMBL/GenBank/DDBJ databases">
        <authorList>
            <person name="Sun Q."/>
            <person name="Mori K."/>
        </authorList>
    </citation>
    <scope>NUCLEOTIDE SEQUENCE [LARGE SCALE GENOMIC DNA]</scope>
    <source>
        <strain evidence="2 3">JCM 3324</strain>
    </source>
</reference>
<dbReference type="PANTHER" id="PTHR47756">
    <property type="entry name" value="BLL6612 PROTEIN-RELATED"/>
    <property type="match status" value="1"/>
</dbReference>
<dbReference type="SUPFAM" id="SSF88946">
    <property type="entry name" value="Sigma2 domain of RNA polymerase sigma factors"/>
    <property type="match status" value="1"/>
</dbReference>
<comment type="caution">
    <text evidence="2">The sequence shown here is derived from an EMBL/GenBank/DDBJ whole genome shotgun (WGS) entry which is preliminary data.</text>
</comment>
<dbReference type="InterPro" id="IPR046531">
    <property type="entry name" value="DUF6596"/>
</dbReference>
<dbReference type="SUPFAM" id="SSF88659">
    <property type="entry name" value="Sigma3 and sigma4 domains of RNA polymerase sigma factors"/>
    <property type="match status" value="1"/>
</dbReference>
<dbReference type="RefSeq" id="WP_379482817.1">
    <property type="nucleotide sequence ID" value="NZ_JBHMCF010000008.1"/>
</dbReference>
<sequence length="415" mass="44483">MTSHPPGEAARVAERAARESFGRLVALLAASTGDLQLAEDTLAQAFEQALVTWPRDGVPGNPEGWLLTVARNRQRDFWKSAAHRRSAPLEDAADQGSAPLVGLDEDAVPDRRLALLFVCAHPAIAANVRTPLMLQTVLGFDSAEIARAFAVPAGAMSQRLVRAKRRIRDARIPFAVPGRESMNERLAPVLEAVYGCYALAWPDRGDAGSLAGEARYLAITVARLLGTQPEAWGLAALLTLDTARAGRPGGPYLPLEEQDPSGWDSGLIAEGEHYLARAGRPGQAPGRFQLEAAIQAVHCDRARTGTTDWPALRILYTALVAVAPSLGGRVAHAAVTGRTDSPRHALDLLEALPPERERFQPYHAVRGDLLARLGRHEDAAAAYAQAVELTTDPAVRAFLTTRRSPGEMSDQAGTV</sequence>
<protein>
    <submittedName>
        <fullName evidence="2">RNA polymerase sigma factor</fullName>
    </submittedName>
</protein>
<evidence type="ECO:0000313" key="3">
    <source>
        <dbReference type="Proteomes" id="UP001589568"/>
    </source>
</evidence>
<accession>A0ABV5NGC3</accession>
<dbReference type="Proteomes" id="UP001589568">
    <property type="component" value="Unassembled WGS sequence"/>
</dbReference>
<dbReference type="PANTHER" id="PTHR47756:SF2">
    <property type="entry name" value="BLL6612 PROTEIN"/>
    <property type="match status" value="1"/>
</dbReference>